<dbReference type="InterPro" id="IPR000629">
    <property type="entry name" value="RNA-helicase_DEAD-box_CS"/>
</dbReference>
<keyword evidence="14" id="KW-1185">Reference proteome</keyword>
<feature type="region of interest" description="Disordered" evidence="10">
    <location>
        <begin position="351"/>
        <end position="387"/>
    </location>
</feature>
<keyword evidence="2 9" id="KW-0547">Nucleotide-binding</keyword>
<evidence type="ECO:0000313" key="13">
    <source>
        <dbReference type="EMBL" id="NXU66033.1"/>
    </source>
</evidence>
<evidence type="ECO:0000256" key="9">
    <source>
        <dbReference type="RuleBase" id="RU000492"/>
    </source>
</evidence>
<feature type="domain" description="Helicase ATP-binding" evidence="11">
    <location>
        <begin position="1"/>
        <end position="168"/>
    </location>
</feature>
<dbReference type="InterPro" id="IPR011545">
    <property type="entry name" value="DEAD/DEAH_box_helicase_dom"/>
</dbReference>
<feature type="non-terminal residue" evidence="13">
    <location>
        <position position="387"/>
    </location>
</feature>
<dbReference type="GO" id="GO:0016787">
    <property type="term" value="F:hydrolase activity"/>
    <property type="evidence" value="ECO:0007669"/>
    <property type="project" value="UniProtKB-KW"/>
</dbReference>
<keyword evidence="5 9" id="KW-0067">ATP-binding</keyword>
<proteinExistence type="inferred from homology"/>
<evidence type="ECO:0000256" key="7">
    <source>
        <dbReference type="ARBA" id="ARBA00023242"/>
    </source>
</evidence>
<evidence type="ECO:0000256" key="10">
    <source>
        <dbReference type="SAM" id="MobiDB-lite"/>
    </source>
</evidence>
<dbReference type="CDD" id="cd18787">
    <property type="entry name" value="SF2_C_DEAD"/>
    <property type="match status" value="1"/>
</dbReference>
<evidence type="ECO:0000256" key="2">
    <source>
        <dbReference type="ARBA" id="ARBA00022741"/>
    </source>
</evidence>
<evidence type="ECO:0000256" key="1">
    <source>
        <dbReference type="ARBA" id="ARBA00004123"/>
    </source>
</evidence>
<gene>
    <name evidence="13" type="primary">Ddx47</name>
    <name evidence="13" type="ORF">HORVUL_R00547</name>
</gene>
<dbReference type="GO" id="GO:0003723">
    <property type="term" value="F:RNA binding"/>
    <property type="evidence" value="ECO:0007669"/>
    <property type="project" value="UniProtKB-KW"/>
</dbReference>
<feature type="non-terminal residue" evidence="13">
    <location>
        <position position="1"/>
    </location>
</feature>
<name>A0A7L3MJH6_9PASS</name>
<evidence type="ECO:0000256" key="3">
    <source>
        <dbReference type="ARBA" id="ARBA00022801"/>
    </source>
</evidence>
<evidence type="ECO:0000256" key="4">
    <source>
        <dbReference type="ARBA" id="ARBA00022806"/>
    </source>
</evidence>
<evidence type="ECO:0000259" key="12">
    <source>
        <dbReference type="PROSITE" id="PS51194"/>
    </source>
</evidence>
<comment type="subcellular location">
    <subcellularLocation>
        <location evidence="1">Nucleus</location>
    </subcellularLocation>
</comment>
<dbReference type="GO" id="GO:0005634">
    <property type="term" value="C:nucleus"/>
    <property type="evidence" value="ECO:0007669"/>
    <property type="project" value="UniProtKB-SubCell"/>
</dbReference>
<protein>
    <submittedName>
        <fullName evidence="13">DDX47 helicase</fullName>
    </submittedName>
</protein>
<keyword evidence="4 9" id="KW-0347">Helicase</keyword>
<dbReference type="Proteomes" id="UP000558460">
    <property type="component" value="Unassembled WGS sequence"/>
</dbReference>
<dbReference type="PROSITE" id="PS00039">
    <property type="entry name" value="DEAD_ATP_HELICASE"/>
    <property type="match status" value="1"/>
</dbReference>
<dbReference type="GO" id="GO:0005829">
    <property type="term" value="C:cytosol"/>
    <property type="evidence" value="ECO:0007669"/>
    <property type="project" value="TreeGrafter"/>
</dbReference>
<dbReference type="PROSITE" id="PS51192">
    <property type="entry name" value="HELICASE_ATP_BIND_1"/>
    <property type="match status" value="1"/>
</dbReference>
<dbReference type="Gene3D" id="3.40.50.300">
    <property type="entry name" value="P-loop containing nucleotide triphosphate hydrolases"/>
    <property type="match status" value="2"/>
</dbReference>
<dbReference type="InterPro" id="IPR014001">
    <property type="entry name" value="Helicase_ATP-bd"/>
</dbReference>
<evidence type="ECO:0000313" key="14">
    <source>
        <dbReference type="Proteomes" id="UP000558460"/>
    </source>
</evidence>
<reference evidence="13 14" key="1">
    <citation type="submission" date="2019-09" db="EMBL/GenBank/DDBJ databases">
        <title>Bird 10,000 Genomes (B10K) Project - Family phase.</title>
        <authorList>
            <person name="Zhang G."/>
        </authorList>
    </citation>
    <scope>NUCLEOTIDE SEQUENCE [LARGE SCALE GENOMIC DNA]</scope>
    <source>
        <strain evidence="13">B10K-DU-029-69</strain>
        <tissue evidence="13">Muscle</tissue>
    </source>
</reference>
<evidence type="ECO:0000259" key="11">
    <source>
        <dbReference type="PROSITE" id="PS51192"/>
    </source>
</evidence>
<organism evidence="13 14">
    <name type="scientific">Horornis vulcanius</name>
    <dbReference type="NCBI Taxonomy" id="2585811"/>
    <lineage>
        <taxon>Eukaryota</taxon>
        <taxon>Metazoa</taxon>
        <taxon>Chordata</taxon>
        <taxon>Craniata</taxon>
        <taxon>Vertebrata</taxon>
        <taxon>Euteleostomi</taxon>
        <taxon>Archelosauria</taxon>
        <taxon>Archosauria</taxon>
        <taxon>Dinosauria</taxon>
        <taxon>Saurischia</taxon>
        <taxon>Theropoda</taxon>
        <taxon>Coelurosauria</taxon>
        <taxon>Aves</taxon>
        <taxon>Neognathae</taxon>
        <taxon>Neoaves</taxon>
        <taxon>Telluraves</taxon>
        <taxon>Australaves</taxon>
        <taxon>Passeriformes</taxon>
        <taxon>Sylvioidea</taxon>
        <taxon>Scotocercidae</taxon>
        <taxon>Horornis</taxon>
    </lineage>
</organism>
<dbReference type="InterPro" id="IPR044765">
    <property type="entry name" value="DDX47/Rrp3_DEADc"/>
</dbReference>
<comment type="similarity">
    <text evidence="8">Belongs to the DEAD box helicase family. DDX47/RRP3 subfamily.</text>
</comment>
<sequence length="387" mass="43505">LAGRDIIGLAETGSGKTGAFALPILQALLEIPQRLFALVLTPTRELAFQISEQFEALGSSIGVQSTVIVGGIDTMSQSLALAKKPHVIIATPGRLVDHLENTKGFNLRTLKFLVMDEADRILNMDFETEVDKILKVIPRDRKTFLFSATMTKKVQKLQRAALKNPVKCAVSSKYQTVEKLQQYYIFIPSKFKDSYLVYILNELAGNSFMIFCSTCNNTQRTALLLRNLGFTAIPLHGQMMLLSRVRSILLATDVASRGLDIPHVDVVINFDIPTHSKVSLCVCQLRTSGRWEQIDKADKATELSFLYDVELFQRIEHLIGKKLPAFPMQEEEVMMLTERVAEAQRFARMELREQGEKKRSRNDDDDTEEAIGVRNKVAGGKKKKRKA</sequence>
<keyword evidence="7" id="KW-0539">Nucleus</keyword>
<dbReference type="SUPFAM" id="SSF52540">
    <property type="entry name" value="P-loop containing nucleoside triphosphate hydrolases"/>
    <property type="match status" value="1"/>
</dbReference>
<dbReference type="PANTHER" id="PTHR47959">
    <property type="entry name" value="ATP-DEPENDENT RNA HELICASE RHLE-RELATED"/>
    <property type="match status" value="1"/>
</dbReference>
<dbReference type="AlphaFoldDB" id="A0A7L3MJH6"/>
<dbReference type="EMBL" id="VZUA01096209">
    <property type="protein sequence ID" value="NXU66033.1"/>
    <property type="molecule type" value="Genomic_DNA"/>
</dbReference>
<dbReference type="Pfam" id="PF00271">
    <property type="entry name" value="Helicase_C"/>
    <property type="match status" value="1"/>
</dbReference>
<keyword evidence="6" id="KW-0694">RNA-binding</keyword>
<evidence type="ECO:0000256" key="6">
    <source>
        <dbReference type="ARBA" id="ARBA00022884"/>
    </source>
</evidence>
<dbReference type="InterPro" id="IPR050079">
    <property type="entry name" value="DEAD_box_RNA_helicase"/>
</dbReference>
<comment type="caution">
    <text evidence="13">The sequence shown here is derived from an EMBL/GenBank/DDBJ whole genome shotgun (WGS) entry which is preliminary data.</text>
</comment>
<dbReference type="InterPro" id="IPR027417">
    <property type="entry name" value="P-loop_NTPase"/>
</dbReference>
<dbReference type="PANTHER" id="PTHR47959:SF20">
    <property type="entry name" value="RNA HELICASE"/>
    <property type="match status" value="1"/>
</dbReference>
<dbReference type="GO" id="GO:0005524">
    <property type="term" value="F:ATP binding"/>
    <property type="evidence" value="ECO:0007669"/>
    <property type="project" value="UniProtKB-KW"/>
</dbReference>
<dbReference type="SMART" id="SM00490">
    <property type="entry name" value="HELICc"/>
    <property type="match status" value="1"/>
</dbReference>
<evidence type="ECO:0000256" key="5">
    <source>
        <dbReference type="ARBA" id="ARBA00022840"/>
    </source>
</evidence>
<evidence type="ECO:0000256" key="8">
    <source>
        <dbReference type="ARBA" id="ARBA00024350"/>
    </source>
</evidence>
<dbReference type="SMART" id="SM00487">
    <property type="entry name" value="DEXDc"/>
    <property type="match status" value="1"/>
</dbReference>
<dbReference type="OrthoDB" id="10261904at2759"/>
<dbReference type="GO" id="GO:0003724">
    <property type="term" value="F:RNA helicase activity"/>
    <property type="evidence" value="ECO:0007669"/>
    <property type="project" value="TreeGrafter"/>
</dbReference>
<dbReference type="CDD" id="cd17954">
    <property type="entry name" value="DEADc_DDX47"/>
    <property type="match status" value="1"/>
</dbReference>
<dbReference type="InterPro" id="IPR001650">
    <property type="entry name" value="Helicase_C-like"/>
</dbReference>
<dbReference type="PROSITE" id="PS51194">
    <property type="entry name" value="HELICASE_CTER"/>
    <property type="match status" value="1"/>
</dbReference>
<dbReference type="Pfam" id="PF00270">
    <property type="entry name" value="DEAD"/>
    <property type="match status" value="1"/>
</dbReference>
<keyword evidence="3 9" id="KW-0378">Hydrolase</keyword>
<feature type="domain" description="Helicase C-terminal" evidence="12">
    <location>
        <begin position="179"/>
        <end position="334"/>
    </location>
</feature>
<accession>A0A7L3MJH6</accession>